<keyword evidence="2 11" id="KW-0808">Transferase</keyword>
<keyword evidence="8 11" id="KW-0449">Lipoprotein</keyword>
<keyword evidence="5 11" id="KW-1133">Transmembrane helix</keyword>
<accession>A0AAN6WGZ9</accession>
<dbReference type="InterPro" id="IPR001594">
    <property type="entry name" value="Palmitoyltrfase_DHHC"/>
</dbReference>
<evidence type="ECO:0000256" key="7">
    <source>
        <dbReference type="ARBA" id="ARBA00023139"/>
    </source>
</evidence>
<keyword evidence="7 11" id="KW-0564">Palmitate</keyword>
<evidence type="ECO:0000256" key="5">
    <source>
        <dbReference type="ARBA" id="ARBA00022989"/>
    </source>
</evidence>
<evidence type="ECO:0000256" key="6">
    <source>
        <dbReference type="ARBA" id="ARBA00023136"/>
    </source>
</evidence>
<name>A0AAN6WGZ9_9PEZI</name>
<evidence type="ECO:0000256" key="9">
    <source>
        <dbReference type="ARBA" id="ARBA00023315"/>
    </source>
</evidence>
<protein>
    <recommendedName>
        <fullName evidence="11">Palmitoyltransferase PFA4</fullName>
        <ecNumber evidence="11">2.3.1.225</ecNumber>
    </recommendedName>
    <alternativeName>
        <fullName evidence="11">Protein S-acyltransferase</fullName>
        <shortName evidence="11">PAT</shortName>
    </alternativeName>
    <alternativeName>
        <fullName evidence="11">Protein fatty acyltransferase 4</fullName>
    </alternativeName>
</protein>
<dbReference type="PANTHER" id="PTHR12246">
    <property type="entry name" value="PALMITOYLTRANSFERASE ZDHHC16"/>
    <property type="match status" value="1"/>
</dbReference>
<comment type="caution">
    <text evidence="14">The sequence shown here is derived from an EMBL/GenBank/DDBJ whole genome shotgun (WGS) entry which is preliminary data.</text>
</comment>
<keyword evidence="4 11" id="KW-0256">Endoplasmic reticulum</keyword>
<keyword evidence="6 11" id="KW-0472">Membrane</keyword>
<evidence type="ECO:0000256" key="2">
    <source>
        <dbReference type="ARBA" id="ARBA00022679"/>
    </source>
</evidence>
<dbReference type="GO" id="GO:0005789">
    <property type="term" value="C:endoplasmic reticulum membrane"/>
    <property type="evidence" value="ECO:0007669"/>
    <property type="project" value="UniProtKB-SubCell"/>
</dbReference>
<feature type="transmembrane region" description="Helical" evidence="11 12">
    <location>
        <begin position="183"/>
        <end position="208"/>
    </location>
</feature>
<dbReference type="PROSITE" id="PS50216">
    <property type="entry name" value="DHHC"/>
    <property type="match status" value="1"/>
</dbReference>
<comment type="caution">
    <text evidence="11">Lacks conserved residue(s) required for the propagation of feature annotation.</text>
</comment>
<evidence type="ECO:0000256" key="1">
    <source>
        <dbReference type="ARBA" id="ARBA00004141"/>
    </source>
</evidence>
<sequence>MTTHPLTGPQTPGLHLLYVPSVVVLITFQGYFSQYLFNTSPDLRPGPLTFRENAIFNGLLVCLWWTYYRACTIDPGRFLLSPSSDKNDSDKAKPNQSKRFCKKCQAPKPPRAHHCRHCARCIPRMDHHCPWTNNCVSLTTFPYFLRFLIYTNVALVYLSSLLYTRLSFIWSDRHLPSYLGPSLFSLISITLLCLANFCTFFALFILLVTTLKSWVVNITLIEMWELDRHNSLISKISSSANNDYWTDDFDPASLSRIEFPYDLGFFKNMSQAMGTSNPLRWFLPIGGGGPTLADQKKGGLGWEYEENGFNDWEGMWPPPDMEKERRAKHGGWAYKHQEQQERPDDYYYGGNGFGGGEDIKTTFERRQQEDFARKQRVARLQQLQGQSGIIGELEENEDEREWTGKTGWRNSEGDRLWDYGVDEDEEDYVAREVVVGEEDDDDVPLAELIRRRKVLTKQDDNS</sequence>
<comment type="subcellular location">
    <subcellularLocation>
        <location evidence="11">Endoplasmic reticulum membrane</location>
        <topology evidence="11">Multi-pass membrane protein</topology>
    </subcellularLocation>
    <subcellularLocation>
        <location evidence="1">Membrane</location>
        <topology evidence="1">Multi-pass membrane protein</topology>
    </subcellularLocation>
</comment>
<dbReference type="EMBL" id="MU866091">
    <property type="protein sequence ID" value="KAK4181081.1"/>
    <property type="molecule type" value="Genomic_DNA"/>
</dbReference>
<evidence type="ECO:0000256" key="10">
    <source>
        <dbReference type="ARBA" id="ARBA00048048"/>
    </source>
</evidence>
<dbReference type="GO" id="GO:0019706">
    <property type="term" value="F:protein-cysteine S-palmitoyltransferase activity"/>
    <property type="evidence" value="ECO:0007669"/>
    <property type="project" value="UniProtKB-UniRule"/>
</dbReference>
<reference evidence="14" key="2">
    <citation type="submission" date="2023-05" db="EMBL/GenBank/DDBJ databases">
        <authorList>
            <consortium name="Lawrence Berkeley National Laboratory"/>
            <person name="Steindorff A."/>
            <person name="Hensen N."/>
            <person name="Bonometti L."/>
            <person name="Westerberg I."/>
            <person name="Brannstrom I.O."/>
            <person name="Guillou S."/>
            <person name="Cros-Aarteil S."/>
            <person name="Calhoun S."/>
            <person name="Haridas S."/>
            <person name="Kuo A."/>
            <person name="Mondo S."/>
            <person name="Pangilinan J."/>
            <person name="Riley R."/>
            <person name="Labutti K."/>
            <person name="Andreopoulos B."/>
            <person name="Lipzen A."/>
            <person name="Chen C."/>
            <person name="Yanf M."/>
            <person name="Daum C."/>
            <person name="Ng V."/>
            <person name="Clum A."/>
            <person name="Ohm R."/>
            <person name="Martin F."/>
            <person name="Silar P."/>
            <person name="Natvig D."/>
            <person name="Lalanne C."/>
            <person name="Gautier V."/>
            <person name="Ament-Velasquez S.L."/>
            <person name="Kruys A."/>
            <person name="Hutchinson M.I."/>
            <person name="Powell A.J."/>
            <person name="Barry K."/>
            <person name="Miller A.N."/>
            <person name="Grigoriev I.V."/>
            <person name="Debuchy R."/>
            <person name="Gladieux P."/>
            <person name="Thoren M.H."/>
            <person name="Johannesson H."/>
        </authorList>
    </citation>
    <scope>NUCLEOTIDE SEQUENCE</scope>
    <source>
        <strain evidence="14">CBS 892.96</strain>
    </source>
</reference>
<comment type="function">
    <text evidence="11">Mediates the reversible addition of palmitate to target proteins, thereby regulating their membrane association and biological function.</text>
</comment>
<feature type="transmembrane region" description="Helical" evidence="11 12">
    <location>
        <begin position="143"/>
        <end position="163"/>
    </location>
</feature>
<comment type="domain">
    <text evidence="11 12">The DHHC domain is required for palmitoyltransferase activity.</text>
</comment>
<reference evidence="14" key="1">
    <citation type="journal article" date="2023" name="Mol. Phylogenet. Evol.">
        <title>Genome-scale phylogeny and comparative genomics of the fungal order Sordariales.</title>
        <authorList>
            <person name="Hensen N."/>
            <person name="Bonometti L."/>
            <person name="Westerberg I."/>
            <person name="Brannstrom I.O."/>
            <person name="Guillou S."/>
            <person name="Cros-Aarteil S."/>
            <person name="Calhoun S."/>
            <person name="Haridas S."/>
            <person name="Kuo A."/>
            <person name="Mondo S."/>
            <person name="Pangilinan J."/>
            <person name="Riley R."/>
            <person name="LaButti K."/>
            <person name="Andreopoulos B."/>
            <person name="Lipzen A."/>
            <person name="Chen C."/>
            <person name="Yan M."/>
            <person name="Daum C."/>
            <person name="Ng V."/>
            <person name="Clum A."/>
            <person name="Steindorff A."/>
            <person name="Ohm R.A."/>
            <person name="Martin F."/>
            <person name="Silar P."/>
            <person name="Natvig D.O."/>
            <person name="Lalanne C."/>
            <person name="Gautier V."/>
            <person name="Ament-Velasquez S.L."/>
            <person name="Kruys A."/>
            <person name="Hutchinson M.I."/>
            <person name="Powell A.J."/>
            <person name="Barry K."/>
            <person name="Miller A.N."/>
            <person name="Grigoriev I.V."/>
            <person name="Debuchy R."/>
            <person name="Gladieux P."/>
            <person name="Hiltunen Thoren M."/>
            <person name="Johannesson H."/>
        </authorList>
    </citation>
    <scope>NUCLEOTIDE SEQUENCE</scope>
    <source>
        <strain evidence="14">CBS 892.96</strain>
    </source>
</reference>
<feature type="domain" description="Palmitoyltransferase DHHC" evidence="13">
    <location>
        <begin position="96"/>
        <end position="225"/>
    </location>
</feature>
<comment type="catalytic activity">
    <reaction evidence="10 11 12">
        <text>L-cysteinyl-[protein] + hexadecanoyl-CoA = S-hexadecanoyl-L-cysteinyl-[protein] + CoA</text>
        <dbReference type="Rhea" id="RHEA:36683"/>
        <dbReference type="Rhea" id="RHEA-COMP:10131"/>
        <dbReference type="Rhea" id="RHEA-COMP:11032"/>
        <dbReference type="ChEBI" id="CHEBI:29950"/>
        <dbReference type="ChEBI" id="CHEBI:57287"/>
        <dbReference type="ChEBI" id="CHEBI:57379"/>
        <dbReference type="ChEBI" id="CHEBI:74151"/>
        <dbReference type="EC" id="2.3.1.225"/>
    </reaction>
</comment>
<keyword evidence="15" id="KW-1185">Reference proteome</keyword>
<evidence type="ECO:0000256" key="3">
    <source>
        <dbReference type="ARBA" id="ARBA00022692"/>
    </source>
</evidence>
<evidence type="ECO:0000256" key="12">
    <source>
        <dbReference type="RuleBase" id="RU079119"/>
    </source>
</evidence>
<gene>
    <name evidence="11" type="primary">PFA4</name>
    <name evidence="14" type="ORF">QBC36DRAFT_318982</name>
</gene>
<evidence type="ECO:0000313" key="15">
    <source>
        <dbReference type="Proteomes" id="UP001302321"/>
    </source>
</evidence>
<dbReference type="Proteomes" id="UP001302321">
    <property type="component" value="Unassembled WGS sequence"/>
</dbReference>
<proteinExistence type="inferred from homology"/>
<evidence type="ECO:0000256" key="4">
    <source>
        <dbReference type="ARBA" id="ARBA00022824"/>
    </source>
</evidence>
<dbReference type="HAMAP" id="MF_03199">
    <property type="entry name" value="DHHC_PAT_PFA4"/>
    <property type="match status" value="1"/>
</dbReference>
<dbReference type="AlphaFoldDB" id="A0AAN6WGZ9"/>
<dbReference type="InterPro" id="IPR039859">
    <property type="entry name" value="PFA4/ZDH16/20/ERF2-like"/>
</dbReference>
<evidence type="ECO:0000313" key="14">
    <source>
        <dbReference type="EMBL" id="KAK4181081.1"/>
    </source>
</evidence>
<keyword evidence="3 11" id="KW-0812">Transmembrane</keyword>
<comment type="similarity">
    <text evidence="11">Belongs to the DHHC palmitoyltransferase family. PFA4 subfamily.</text>
</comment>
<keyword evidence="9 11" id="KW-0012">Acyltransferase</keyword>
<feature type="transmembrane region" description="Helical" evidence="11 12">
    <location>
        <begin position="16"/>
        <end position="37"/>
    </location>
</feature>
<dbReference type="InterPro" id="IPR033682">
    <property type="entry name" value="PFA4"/>
</dbReference>
<dbReference type="Pfam" id="PF01529">
    <property type="entry name" value="DHHC"/>
    <property type="match status" value="1"/>
</dbReference>
<evidence type="ECO:0000259" key="13">
    <source>
        <dbReference type="Pfam" id="PF01529"/>
    </source>
</evidence>
<dbReference type="EC" id="2.3.1.225" evidence="11"/>
<feature type="active site" description="S-palmitoyl cysteine intermediate" evidence="11">
    <location>
        <position position="129"/>
    </location>
</feature>
<evidence type="ECO:0000256" key="11">
    <source>
        <dbReference type="HAMAP-Rule" id="MF_03199"/>
    </source>
</evidence>
<organism evidence="14 15">
    <name type="scientific">Triangularia setosa</name>
    <dbReference type="NCBI Taxonomy" id="2587417"/>
    <lineage>
        <taxon>Eukaryota</taxon>
        <taxon>Fungi</taxon>
        <taxon>Dikarya</taxon>
        <taxon>Ascomycota</taxon>
        <taxon>Pezizomycotina</taxon>
        <taxon>Sordariomycetes</taxon>
        <taxon>Sordariomycetidae</taxon>
        <taxon>Sordariales</taxon>
        <taxon>Podosporaceae</taxon>
        <taxon>Triangularia</taxon>
    </lineage>
</organism>
<evidence type="ECO:0000256" key="8">
    <source>
        <dbReference type="ARBA" id="ARBA00023288"/>
    </source>
</evidence>